<accession>D9WX89</accession>
<dbReference type="RefSeq" id="WP_003989015.1">
    <property type="nucleotide sequence ID" value="NZ_GG657757.1"/>
</dbReference>
<proteinExistence type="inferred from homology"/>
<evidence type="ECO:0000256" key="1">
    <source>
        <dbReference type="ARBA" id="ARBA00005791"/>
    </source>
</evidence>
<keyword evidence="4" id="KW-1185">Reference proteome</keyword>
<dbReference type="SUPFAM" id="SSF52833">
    <property type="entry name" value="Thioredoxin-like"/>
    <property type="match status" value="1"/>
</dbReference>
<dbReference type="PROSITE" id="PS51352">
    <property type="entry name" value="THIOREDOXIN_2"/>
    <property type="match status" value="1"/>
</dbReference>
<comment type="similarity">
    <text evidence="1">Belongs to the thioredoxin family. DsbA subfamily.</text>
</comment>
<dbReference type="CDD" id="cd02972">
    <property type="entry name" value="DsbA_family"/>
    <property type="match status" value="1"/>
</dbReference>
<reference evidence="4" key="1">
    <citation type="submission" date="2009-02" db="EMBL/GenBank/DDBJ databases">
        <title>Annotation of Streptomyces viridochromogenes strain DSM 40736.</title>
        <authorList>
            <consortium name="The Broad Institute Genome Sequencing Platform"/>
            <consortium name="Broad Institute Microbial Sequencing Center"/>
            <person name="Fischbach M."/>
            <person name="Godfrey P."/>
            <person name="Ward D."/>
            <person name="Young S."/>
            <person name="Zeng Q."/>
            <person name="Koehrsen M."/>
            <person name="Alvarado L."/>
            <person name="Berlin A.M."/>
            <person name="Bochicchio J."/>
            <person name="Borenstein D."/>
            <person name="Chapman S.B."/>
            <person name="Chen Z."/>
            <person name="Engels R."/>
            <person name="Freedman E."/>
            <person name="Gellesch M."/>
            <person name="Goldberg J."/>
            <person name="Griggs A."/>
            <person name="Gujja S."/>
            <person name="Heilman E.R."/>
            <person name="Heiman D.I."/>
            <person name="Hepburn T.A."/>
            <person name="Howarth C."/>
            <person name="Jen D."/>
            <person name="Larson L."/>
            <person name="Lewis B."/>
            <person name="Mehta T."/>
            <person name="Park D."/>
            <person name="Pearson M."/>
            <person name="Richards J."/>
            <person name="Roberts A."/>
            <person name="Saif S."/>
            <person name="Shea T.D."/>
            <person name="Shenoy N."/>
            <person name="Sisk P."/>
            <person name="Stolte C."/>
            <person name="Sykes S.N."/>
            <person name="Thomson T."/>
            <person name="Walk T."/>
            <person name="White J."/>
            <person name="Yandava C."/>
            <person name="Straight P."/>
            <person name="Clardy J."/>
            <person name="Hung D."/>
            <person name="Kolter R."/>
            <person name="Mekalanos J."/>
            <person name="Walker S."/>
            <person name="Walsh C.T."/>
            <person name="Wieland-Brown L.C."/>
            <person name="Haas B."/>
            <person name="Nusbaum C."/>
            <person name="Birren B."/>
        </authorList>
    </citation>
    <scope>NUCLEOTIDE SEQUENCE [LARGE SCALE GENOMIC DNA]</scope>
    <source>
        <strain evidence="4">DSM 40736 / JCM 4977 / BCRC 1201 / Tue 494</strain>
    </source>
</reference>
<dbReference type="OrthoDB" id="117402at2"/>
<dbReference type="eggNOG" id="COG1651">
    <property type="taxonomic scope" value="Bacteria"/>
</dbReference>
<dbReference type="STRING" id="591159.SSQG_01420"/>
<name>D9WX89_STRVT</name>
<dbReference type="Proteomes" id="UP000004184">
    <property type="component" value="Unassembled WGS sequence"/>
</dbReference>
<feature type="domain" description="Thioredoxin" evidence="2">
    <location>
        <begin position="1"/>
        <end position="166"/>
    </location>
</feature>
<organism evidence="3 4">
    <name type="scientific">Streptomyces viridochromogenes (strain DSM 40736 / JCM 4977 / BCRC 1201 / Tue 494)</name>
    <dbReference type="NCBI Taxonomy" id="591159"/>
    <lineage>
        <taxon>Bacteria</taxon>
        <taxon>Bacillati</taxon>
        <taxon>Actinomycetota</taxon>
        <taxon>Actinomycetes</taxon>
        <taxon>Kitasatosporales</taxon>
        <taxon>Streptomycetaceae</taxon>
        <taxon>Streptomyces</taxon>
    </lineage>
</organism>
<dbReference type="InterPro" id="IPR013766">
    <property type="entry name" value="Thioredoxin_domain"/>
</dbReference>
<sequence length="177" mass="19648">MSDSSPARPAAPVLEVWCDLQCPDCRTALGDLGALRAHYGDRLEVRLRHFPLEKNKHAFAAAQAAEEAWEQGRGWPYVEALLGRVEQLGREGEPFLVELARELDLDAEEFETALIDGRHILFVDADQAEGKAIGVTGTPTYVIGGERLDGGKSQEGLRERIEEIADRLLAEQEQQRD</sequence>
<evidence type="ECO:0000313" key="4">
    <source>
        <dbReference type="Proteomes" id="UP000004184"/>
    </source>
</evidence>
<dbReference type="HOGENOM" id="CLU_000288_47_7_11"/>
<dbReference type="Gene3D" id="3.40.30.10">
    <property type="entry name" value="Glutaredoxin"/>
    <property type="match status" value="1"/>
</dbReference>
<dbReference type="Pfam" id="PF13462">
    <property type="entry name" value="Thioredoxin_4"/>
    <property type="match status" value="1"/>
</dbReference>
<dbReference type="InterPro" id="IPR036249">
    <property type="entry name" value="Thioredoxin-like_sf"/>
</dbReference>
<dbReference type="PANTHER" id="PTHR13887:SF55">
    <property type="entry name" value="SLR0313 PROTEIN"/>
    <property type="match status" value="1"/>
</dbReference>
<dbReference type="AlphaFoldDB" id="D9WX89"/>
<protein>
    <submittedName>
        <fullName evidence="3">DSBA oxidoreductase</fullName>
    </submittedName>
</protein>
<evidence type="ECO:0000313" key="3">
    <source>
        <dbReference type="EMBL" id="EFL30902.1"/>
    </source>
</evidence>
<dbReference type="PANTHER" id="PTHR13887">
    <property type="entry name" value="GLUTATHIONE S-TRANSFERASE KAPPA"/>
    <property type="match status" value="1"/>
</dbReference>
<dbReference type="EMBL" id="GG657757">
    <property type="protein sequence ID" value="EFL30902.1"/>
    <property type="molecule type" value="Genomic_DNA"/>
</dbReference>
<dbReference type="InterPro" id="IPR012336">
    <property type="entry name" value="Thioredoxin-like_fold"/>
</dbReference>
<evidence type="ECO:0000259" key="2">
    <source>
        <dbReference type="PROSITE" id="PS51352"/>
    </source>
</evidence>
<gene>
    <name evidence="3" type="ORF">SSQG_01420</name>
</gene>